<accession>A0A4P7KV35</accession>
<protein>
    <submittedName>
        <fullName evidence="8">Phosphotransferase RcsD</fullName>
        <ecNumber evidence="8">2.7.2.-</ecNumber>
    </submittedName>
</protein>
<dbReference type="InterPro" id="IPR030861">
    <property type="entry name" value="Ptransferase_RcsD"/>
</dbReference>
<feature type="transmembrane region" description="Helical" evidence="4">
    <location>
        <begin position="26"/>
        <end position="46"/>
    </location>
</feature>
<gene>
    <name evidence="8" type="primary">rcsD</name>
    <name evidence="8" type="ORF">ArsFIN_26130</name>
</gene>
<feature type="domain" description="HPt" evidence="6">
    <location>
        <begin position="819"/>
        <end position="911"/>
    </location>
</feature>
<dbReference type="EMBL" id="CP038613">
    <property type="protein sequence ID" value="QBY44037.1"/>
    <property type="molecule type" value="Genomic_DNA"/>
</dbReference>
<dbReference type="Proteomes" id="UP000295134">
    <property type="component" value="Chromosome"/>
</dbReference>
<dbReference type="PANTHER" id="PTHR43547:SF2">
    <property type="entry name" value="HYBRID SIGNAL TRANSDUCTION HISTIDINE KINASE C"/>
    <property type="match status" value="1"/>
</dbReference>
<dbReference type="InterPro" id="IPR019017">
    <property type="entry name" value="Sig_transdc_His_kin_a/b-loop_C"/>
</dbReference>
<evidence type="ECO:0000259" key="6">
    <source>
        <dbReference type="PROSITE" id="PS50894"/>
    </source>
</evidence>
<dbReference type="InterPro" id="IPR032306">
    <property type="entry name" value="RcsD_ABL"/>
</dbReference>
<dbReference type="NCBIfam" id="NF007907">
    <property type="entry name" value="PRK10618.1"/>
    <property type="match status" value="1"/>
</dbReference>
<dbReference type="Pfam" id="PF02518">
    <property type="entry name" value="HATPase_c"/>
    <property type="match status" value="1"/>
</dbReference>
<dbReference type="InterPro" id="IPR036097">
    <property type="entry name" value="HisK_dim/P_sf"/>
</dbReference>
<dbReference type="InterPro" id="IPR003594">
    <property type="entry name" value="HATPase_dom"/>
</dbReference>
<evidence type="ECO:0000259" key="7">
    <source>
        <dbReference type="PROSITE" id="PS51426"/>
    </source>
</evidence>
<dbReference type="Gene3D" id="3.40.50.11620">
    <property type="entry name" value="Phosphotransferase RcsD, RcsD-ABL domain"/>
    <property type="match status" value="1"/>
</dbReference>
<dbReference type="InterPro" id="IPR005467">
    <property type="entry name" value="His_kinase_dom"/>
</dbReference>
<keyword evidence="2" id="KW-0902">Two-component regulatory system</keyword>
<dbReference type="Gene3D" id="3.30.565.10">
    <property type="entry name" value="Histidine kinase-like ATPase, C-terminal domain"/>
    <property type="match status" value="1"/>
</dbReference>
<dbReference type="GO" id="GO:0009927">
    <property type="term" value="F:histidine phosphotransfer kinase activity"/>
    <property type="evidence" value="ECO:0007669"/>
    <property type="project" value="InterPro"/>
</dbReference>
<dbReference type="PROSITE" id="PS51426">
    <property type="entry name" value="ABL"/>
    <property type="match status" value="1"/>
</dbReference>
<reference evidence="8 9" key="1">
    <citation type="submission" date="2019-03" db="EMBL/GenBank/DDBJ databases">
        <title>Long-read sequencing reveals hyperdense prophage content in a complex bacterial symbiont genome.</title>
        <authorList>
            <person name="Frost C.L."/>
            <person name="Siozios S."/>
            <person name="Nadal-Jimenez P."/>
            <person name="Brockhurst M.A."/>
            <person name="King K.C."/>
            <person name="Darby A.C."/>
            <person name="Hurst G.D.D."/>
        </authorList>
    </citation>
    <scope>NUCLEOTIDE SEQUENCE [LARGE SCALE GENOMIC DNA]</scope>
    <source>
        <strain evidence="8 9">FIN</strain>
    </source>
</reference>
<dbReference type="GO" id="GO:0000155">
    <property type="term" value="F:phosphorelay sensor kinase activity"/>
    <property type="evidence" value="ECO:0007669"/>
    <property type="project" value="InterPro"/>
</dbReference>
<dbReference type="SUPFAM" id="SSF47384">
    <property type="entry name" value="Homodimeric domain of signal transducing histidine kinase"/>
    <property type="match status" value="1"/>
</dbReference>
<dbReference type="PANTHER" id="PTHR43547">
    <property type="entry name" value="TWO-COMPONENT HISTIDINE KINASE"/>
    <property type="match status" value="1"/>
</dbReference>
<evidence type="ECO:0000259" key="5">
    <source>
        <dbReference type="PROSITE" id="PS50109"/>
    </source>
</evidence>
<dbReference type="PROSITE" id="PS50894">
    <property type="entry name" value="HPT"/>
    <property type="match status" value="1"/>
</dbReference>
<evidence type="ECO:0000313" key="9">
    <source>
        <dbReference type="Proteomes" id="UP000295134"/>
    </source>
</evidence>
<dbReference type="InterPro" id="IPR038616">
    <property type="entry name" value="RcsD_ABL_sf"/>
</dbReference>
<keyword evidence="4" id="KW-1133">Transmembrane helix</keyword>
<dbReference type="Pfam" id="PF16359">
    <property type="entry name" value="RcsD_ABL"/>
    <property type="match status" value="1"/>
</dbReference>
<evidence type="ECO:0000256" key="2">
    <source>
        <dbReference type="ARBA" id="ARBA00023012"/>
    </source>
</evidence>
<dbReference type="KEGG" id="ans:ArsFIN_26130"/>
<evidence type="ECO:0000256" key="4">
    <source>
        <dbReference type="SAM" id="Phobius"/>
    </source>
</evidence>
<evidence type="ECO:0000256" key="1">
    <source>
        <dbReference type="ARBA" id="ARBA00022553"/>
    </source>
</evidence>
<dbReference type="GO" id="GO:0005524">
    <property type="term" value="F:ATP binding"/>
    <property type="evidence" value="ECO:0007669"/>
    <property type="project" value="InterPro"/>
</dbReference>
<dbReference type="CDD" id="cd00088">
    <property type="entry name" value="HPT"/>
    <property type="match status" value="1"/>
</dbReference>
<dbReference type="AlphaFoldDB" id="A0A4P7KV35"/>
<organism evidence="8 9">
    <name type="scientific">Arsenophonus nasoniae</name>
    <name type="common">son-killer infecting Nasonia vitripennis</name>
    <dbReference type="NCBI Taxonomy" id="638"/>
    <lineage>
        <taxon>Bacteria</taxon>
        <taxon>Pseudomonadati</taxon>
        <taxon>Pseudomonadota</taxon>
        <taxon>Gammaproteobacteria</taxon>
        <taxon>Enterobacterales</taxon>
        <taxon>Morganellaceae</taxon>
        <taxon>Arsenophonus</taxon>
    </lineage>
</organism>
<dbReference type="Gene3D" id="1.20.120.160">
    <property type="entry name" value="HPT domain"/>
    <property type="match status" value="1"/>
</dbReference>
<feature type="domain" description="ABL" evidence="7">
    <location>
        <begin position="693"/>
        <end position="794"/>
    </location>
</feature>
<dbReference type="SUPFAM" id="SSF47226">
    <property type="entry name" value="Histidine-containing phosphotransfer domain, HPT domain"/>
    <property type="match status" value="1"/>
</dbReference>
<keyword evidence="8" id="KW-0808">Transferase</keyword>
<name>A0A4P7KV35_9GAMM</name>
<evidence type="ECO:0000313" key="8">
    <source>
        <dbReference type="EMBL" id="QBY44037.1"/>
    </source>
</evidence>
<dbReference type="PROSITE" id="PS50109">
    <property type="entry name" value="HIS_KIN"/>
    <property type="match status" value="1"/>
</dbReference>
<dbReference type="Pfam" id="PF01627">
    <property type="entry name" value="Hpt"/>
    <property type="match status" value="1"/>
</dbReference>
<dbReference type="EC" id="2.7.2.-" evidence="8"/>
<dbReference type="SUPFAM" id="SSF55874">
    <property type="entry name" value="ATPase domain of HSP90 chaperone/DNA topoisomerase II/histidine kinase"/>
    <property type="match status" value="1"/>
</dbReference>
<dbReference type="SMART" id="SM00387">
    <property type="entry name" value="HATPase_c"/>
    <property type="match status" value="1"/>
</dbReference>
<feature type="modified residue" description="Phosphohistidine" evidence="3">
    <location>
        <position position="858"/>
    </location>
</feature>
<dbReference type="GO" id="GO:0005886">
    <property type="term" value="C:plasma membrane"/>
    <property type="evidence" value="ECO:0007669"/>
    <property type="project" value="InterPro"/>
</dbReference>
<keyword evidence="4" id="KW-0472">Membrane</keyword>
<dbReference type="InterPro" id="IPR036890">
    <property type="entry name" value="HATPase_C_sf"/>
</dbReference>
<proteinExistence type="predicted"/>
<dbReference type="GO" id="GO:0006355">
    <property type="term" value="P:regulation of DNA-templated transcription"/>
    <property type="evidence" value="ECO:0007669"/>
    <property type="project" value="InterPro"/>
</dbReference>
<keyword evidence="4" id="KW-0812">Transmembrane</keyword>
<evidence type="ECO:0000256" key="3">
    <source>
        <dbReference type="PROSITE-ProRule" id="PRU00110"/>
    </source>
</evidence>
<keyword evidence="1 3" id="KW-0597">Phosphoprotein</keyword>
<feature type="domain" description="Histidine kinase" evidence="5">
    <location>
        <begin position="461"/>
        <end position="680"/>
    </location>
</feature>
<feature type="transmembrane region" description="Helical" evidence="4">
    <location>
        <begin position="307"/>
        <end position="328"/>
    </location>
</feature>
<dbReference type="InterPro" id="IPR008207">
    <property type="entry name" value="Sig_transdc_His_kin_Hpt_dom"/>
</dbReference>
<sequence>MFNKKAPLLPMDYNQPNLQLSSLTRFFIIFISSLVLLLCLFAYNYFHNWINNSQNALSNITKQLEYEIEDYRYYASQLYYIANDGEDETKSDTPLPIKLRPDIFWINNYERHVDAIIFGRQNNTNINLAYKLSNYMGIIWGAKNEFSSMYYLNGPDNTLLLVTTHSILKPEIRYKESYLTLTAEEKRSEMLTLSSAIDKRESLSDIHPTRPDNSYYYTYRTMFNSPCQLTTIITFELPINLLLSKNINPEYLSIAFSNDIMHNNGNPVDIEFNGLSLQFMQPIPGTTYQIVYQLPIKDVLWDLLYNNLWAIIAICFFATISIVGSLHIRTRFIAPNHNMFHEIQITNTISNYIISNIPTGFLLYNFSTNRKIMSNGIADLLLPHMDLIRIRDMAIQHHGAIQISIEDTIYEIKLINNQLLDNTYMFFIHDQDKEALTNKKLLLAKHEYEKNIQVRRSMLSNMCKEIQTPIIEINSLIHQLKNTADNQNIKYLINELLIRTHYIVNWIDNIALLNTIESGEWKLEQPNEFKAASIAEMMNKILKEKISLIINKGLSLYYHNNLNYEQHITTNNNALFKIISLLLSYSINTTNFGKITVIVNYETKRLSFEIIDSGIGLNAMDLANIHMPFASSTNNDETLSNSGMTFYLCHQLCYRMKGEFFIKSKVGIGSHYTVTLPLELENEQSSKPLPLLDGVNILLDIRNPEIHKIIQQHLMTYGAHYSDIGKNNCYSSYDFFITDYKKEYDKPIIYLVDNIINYRVVKQNLIKCNFNFNDELINAISILIEDNLITEQESTDKSIFTIINHNNNSDPIILEDYKKELSDSDYRNLFLTTVPIDINKLYTNQEKGNLKKLKDTAHRLKGVFAMLNFELLKKACEQLEQHIADNNEFEILNSIRDIDIFIKKLMPEGNQ</sequence>
<dbReference type="InterPro" id="IPR036641">
    <property type="entry name" value="HPT_dom_sf"/>
</dbReference>